<evidence type="ECO:0000313" key="2">
    <source>
        <dbReference type="EMBL" id="EPX80372.1"/>
    </source>
</evidence>
<dbReference type="AlphaFoldDB" id="S9QKQ0"/>
<dbReference type="RefSeq" id="WP_020038796.1">
    <property type="nucleotide sequence ID" value="NZ_KE557277.1"/>
</dbReference>
<evidence type="ECO:0000313" key="3">
    <source>
        <dbReference type="Proteomes" id="UP000015347"/>
    </source>
</evidence>
<dbReference type="EMBL" id="APVH01000032">
    <property type="protein sequence ID" value="EPX80372.1"/>
    <property type="molecule type" value="Genomic_DNA"/>
</dbReference>
<organism evidence="2 3">
    <name type="scientific">Salipiger mucosus DSM 16094</name>
    <dbReference type="NCBI Taxonomy" id="1123237"/>
    <lineage>
        <taxon>Bacteria</taxon>
        <taxon>Pseudomonadati</taxon>
        <taxon>Pseudomonadota</taxon>
        <taxon>Alphaproteobacteria</taxon>
        <taxon>Rhodobacterales</taxon>
        <taxon>Roseobacteraceae</taxon>
        <taxon>Salipiger</taxon>
    </lineage>
</organism>
<evidence type="ECO:0000256" key="1">
    <source>
        <dbReference type="SAM" id="Phobius"/>
    </source>
</evidence>
<keyword evidence="3" id="KW-1185">Reference proteome</keyword>
<comment type="caution">
    <text evidence="2">The sequence shown here is derived from an EMBL/GenBank/DDBJ whole genome shotgun (WGS) entry which is preliminary data.</text>
</comment>
<accession>S9QKQ0</accession>
<dbReference type="Proteomes" id="UP000015347">
    <property type="component" value="Unassembled WGS sequence"/>
</dbReference>
<dbReference type="HOGENOM" id="CLU_3239374_0_0_5"/>
<reference evidence="3" key="1">
    <citation type="journal article" date="2014" name="Stand. Genomic Sci.">
        <title>Genome sequence of the exopolysaccharide-producing Salipiger mucosus type strain (DSM 16094(T)), a moderately halophilic member of the Roseobacter clade.</title>
        <authorList>
            <person name="Riedel T."/>
            <person name="Spring S."/>
            <person name="Fiebig A."/>
            <person name="Petersen J."/>
            <person name="Kyrpides N.C."/>
            <person name="Goker M."/>
            <person name="Klenk H.P."/>
        </authorList>
    </citation>
    <scope>NUCLEOTIDE SEQUENCE [LARGE SCALE GENOMIC DNA]</scope>
    <source>
        <strain evidence="3">DSM 16094</strain>
    </source>
</reference>
<keyword evidence="1" id="KW-0472">Membrane</keyword>
<name>S9QKQ0_9RHOB</name>
<keyword evidence="1" id="KW-1133">Transmembrane helix</keyword>
<protein>
    <submittedName>
        <fullName evidence="2">Uncharacterized protein</fullName>
    </submittedName>
</protein>
<sequence>MTRTEIENEVEKQKRVRRVMYIAETILVSGLLFWFVSALTSGA</sequence>
<keyword evidence="1" id="KW-0812">Transmembrane</keyword>
<proteinExistence type="predicted"/>
<gene>
    <name evidence="2" type="ORF">Salmuc_03688</name>
</gene>
<feature type="transmembrane region" description="Helical" evidence="1">
    <location>
        <begin position="21"/>
        <end position="40"/>
    </location>
</feature>